<dbReference type="EMBL" id="CM020619">
    <property type="protein sequence ID" value="KAK1866740.1"/>
    <property type="molecule type" value="Genomic_DNA"/>
</dbReference>
<comment type="caution">
    <text evidence="1">The sequence shown here is derived from an EMBL/GenBank/DDBJ whole genome shotgun (WGS) entry which is preliminary data.</text>
</comment>
<protein>
    <submittedName>
        <fullName evidence="1">Uncharacterized protein</fullName>
    </submittedName>
</protein>
<evidence type="ECO:0000313" key="1">
    <source>
        <dbReference type="EMBL" id="KAK1866740.1"/>
    </source>
</evidence>
<reference evidence="1" key="1">
    <citation type="submission" date="2019-11" db="EMBL/GenBank/DDBJ databases">
        <title>Nori genome reveals adaptations in red seaweeds to the harsh intertidal environment.</title>
        <authorList>
            <person name="Wang D."/>
            <person name="Mao Y."/>
        </authorList>
    </citation>
    <scope>NUCLEOTIDE SEQUENCE</scope>
    <source>
        <tissue evidence="1">Gametophyte</tissue>
    </source>
</reference>
<dbReference type="Proteomes" id="UP000798662">
    <property type="component" value="Chromosome 2"/>
</dbReference>
<name>A0ACC3C9E8_PYRYE</name>
<sequence>MASHSGHGSSSGTPDHDDKEWFSRAEACKRAVCFLLASVKGNSGASAMGTGWVVRNDAHVAALVTARHVVKHYIGTQGTLTKTVRATFDGGHEMDLTGLRVLGVPVPDAGADTPEQQLDLVAIVLPCGLQFPSPPVPCKLLDKVGLAGVGKSALVAEWARRMALTGRCGLVGVVRAETVSSVCADLLKLAERLRLRVPLDAGSTPVADRAKWVRQRLQEGVHGRVLLIFDNAEDEYKTLQPFLLTAPDCCNVFTARNRLLFPASSVLVLQPFHPRESLALVKLLINRRLGEEELAVAAPLCDEVGHLPLAVAQLASYAAVSGAPLQDVLSSVRELAAAAAPLVERVAGYARPESVIGALQRMQRKWLDKPSILALHCLALLAPDRVPRALLGLGVDTLTLGALSIVSFPDAGWVTTHRLVLMIARQDMSADDRHRAALVLVATMSEYTSHFSRFERSTWGSMRDVAAHAESLLGGKMLPMSCFARHADEEEALAACDKVLSGCVAALGDCDVNVARVRREKTVVMGLCGEYGAALELLSVALPAIVAARGQEDVEVAETHFQVGVVLRQQSKLDDAQEQLRTALEIMVAVHGDKHIDVAVTQHEMGVTLREQGKLDDALELLRTALRSKVAVHGEEHISVAVTQHEMGVTLRQQGKLDDALELLRTALRSTVAVHGEEHISVAVAQHEMGLTLLRLGSLGEARQAFSTALRCVVATKGEESVEASVVRAELTALSHAASHDGIAPRRRTVV</sequence>
<proteinExistence type="predicted"/>
<evidence type="ECO:0000313" key="2">
    <source>
        <dbReference type="Proteomes" id="UP000798662"/>
    </source>
</evidence>
<accession>A0ACC3C9E8</accession>
<keyword evidence="2" id="KW-1185">Reference proteome</keyword>
<gene>
    <name evidence="1" type="ORF">I4F81_009255</name>
</gene>
<organism evidence="1 2">
    <name type="scientific">Pyropia yezoensis</name>
    <name type="common">Susabi-nori</name>
    <name type="synonym">Porphyra yezoensis</name>
    <dbReference type="NCBI Taxonomy" id="2788"/>
    <lineage>
        <taxon>Eukaryota</taxon>
        <taxon>Rhodophyta</taxon>
        <taxon>Bangiophyceae</taxon>
        <taxon>Bangiales</taxon>
        <taxon>Bangiaceae</taxon>
        <taxon>Pyropia</taxon>
    </lineage>
</organism>